<dbReference type="RefSeq" id="WP_008928252.1">
    <property type="nucleotide sequence ID" value="NZ_AMRJ01000005.1"/>
</dbReference>
<dbReference type="InterPro" id="IPR007536">
    <property type="entry name" value="16SrRNA_methylTrfase_J"/>
</dbReference>
<keyword evidence="1" id="KW-0808">Transferase</keyword>
<comment type="function">
    <text evidence="1">Specifically methylates the guanosine in position 1516 of 16S rRNA.</text>
</comment>
<comment type="caution">
    <text evidence="1">Lacks conserved residue(s) required for the propagation of feature annotation.</text>
</comment>
<dbReference type="PANTHER" id="PTHR36112:SF1">
    <property type="entry name" value="RIBOSOMAL RNA SMALL SUBUNIT METHYLTRANSFERASE J"/>
    <property type="match status" value="1"/>
</dbReference>
<dbReference type="HAMAP" id="MF_01523">
    <property type="entry name" value="16SrRNA_methyltr_J"/>
    <property type="match status" value="1"/>
</dbReference>
<dbReference type="GO" id="GO:0005737">
    <property type="term" value="C:cytoplasm"/>
    <property type="evidence" value="ECO:0007669"/>
    <property type="project" value="UniProtKB-SubCell"/>
</dbReference>
<feature type="binding site" evidence="1">
    <location>
        <begin position="100"/>
        <end position="101"/>
    </location>
    <ligand>
        <name>S-adenosyl-L-methionine</name>
        <dbReference type="ChEBI" id="CHEBI:59789"/>
    </ligand>
</feature>
<keyword evidence="1" id="KW-0489">Methyltransferase</keyword>
<accession>L0WGX8</accession>
<dbReference type="PANTHER" id="PTHR36112">
    <property type="entry name" value="RIBOSOMAL RNA SMALL SUBUNIT METHYLTRANSFERASE J"/>
    <property type="match status" value="1"/>
</dbReference>
<dbReference type="InterPro" id="IPR029063">
    <property type="entry name" value="SAM-dependent_MTases_sf"/>
</dbReference>
<evidence type="ECO:0000313" key="3">
    <source>
        <dbReference type="Proteomes" id="UP000010164"/>
    </source>
</evidence>
<organism evidence="2 3">
    <name type="scientific">Alcanivorax hongdengensis A-11-3</name>
    <dbReference type="NCBI Taxonomy" id="1177179"/>
    <lineage>
        <taxon>Bacteria</taxon>
        <taxon>Pseudomonadati</taxon>
        <taxon>Pseudomonadota</taxon>
        <taxon>Gammaproteobacteria</taxon>
        <taxon>Oceanospirillales</taxon>
        <taxon>Alcanivoracaceae</taxon>
        <taxon>Alcanivorax</taxon>
    </lineage>
</organism>
<name>L0WGX8_9GAMM</name>
<comment type="similarity">
    <text evidence="1">Belongs to the methyltransferase superfamily. RsmJ family.</text>
</comment>
<dbReference type="EMBL" id="AMRJ01000005">
    <property type="protein sequence ID" value="EKF75090.1"/>
    <property type="molecule type" value="Genomic_DNA"/>
</dbReference>
<keyword evidence="1" id="KW-0949">S-adenosyl-L-methionine</keyword>
<gene>
    <name evidence="1" type="primary">rsmJ</name>
    <name evidence="2" type="ORF">A11A3_05339</name>
</gene>
<dbReference type="OrthoDB" id="3191794at2"/>
<comment type="subcellular location">
    <subcellularLocation>
        <location evidence="1">Cytoplasm</location>
    </subcellularLocation>
</comment>
<keyword evidence="1" id="KW-0963">Cytoplasm</keyword>
<dbReference type="EC" id="2.1.1.242" evidence="1"/>
<dbReference type="eggNOG" id="COG0500">
    <property type="taxonomic scope" value="Bacteria"/>
</dbReference>
<dbReference type="SUPFAM" id="SSF53335">
    <property type="entry name" value="S-adenosyl-L-methionine-dependent methyltransferases"/>
    <property type="match status" value="1"/>
</dbReference>
<feature type="binding site" evidence="1">
    <location>
        <begin position="116"/>
        <end position="117"/>
    </location>
    <ligand>
        <name>S-adenosyl-L-methionine</name>
        <dbReference type="ChEBI" id="CHEBI:59789"/>
    </ligand>
</feature>
<evidence type="ECO:0000313" key="2">
    <source>
        <dbReference type="EMBL" id="EKF75090.1"/>
    </source>
</evidence>
<dbReference type="AlphaFoldDB" id="L0WGX8"/>
<evidence type="ECO:0000256" key="1">
    <source>
        <dbReference type="HAMAP-Rule" id="MF_01523"/>
    </source>
</evidence>
<dbReference type="Proteomes" id="UP000010164">
    <property type="component" value="Unassembled WGS sequence"/>
</dbReference>
<keyword evidence="1" id="KW-0698">rRNA processing</keyword>
<sequence>MAELIGLLPGCPASLPGVAVSDDAEARSRQLALVLGMHEGRLSLWRPGGQETPLAVEFNEGKQGYRLSHERVRHERLIKALGKPREAQTTVLDATAGLGRDAALMAMAGFQVLLCERSPVVHALLADGLARAPSLAERMLLLPCEDALAQPTEPLHAVYLDPMFPAREKSAAVKKDLQWLQWLCPYPQADEERRLMDWALSLPARRVIVKRPARAPLLAGRTPGFSQKGKAVRFDVYPRG</sequence>
<dbReference type="GO" id="GO:0008990">
    <property type="term" value="F:rRNA (guanine-N2-)-methyltransferase activity"/>
    <property type="evidence" value="ECO:0007669"/>
    <property type="project" value="UniProtKB-UniRule"/>
</dbReference>
<keyword evidence="3" id="KW-1185">Reference proteome</keyword>
<dbReference type="Pfam" id="PF04445">
    <property type="entry name" value="SAM_MT"/>
    <property type="match status" value="1"/>
</dbReference>
<protein>
    <recommendedName>
        <fullName evidence="1">Ribosomal RNA small subunit methyltransferase J</fullName>
        <ecNumber evidence="1">2.1.1.242</ecNumber>
    </recommendedName>
    <alternativeName>
        <fullName evidence="1">16S rRNA m2G1516 methyltransferase</fullName>
    </alternativeName>
    <alternativeName>
        <fullName evidence="1">rRNA (guanine-N(2)-)-methyltransferase</fullName>
    </alternativeName>
</protein>
<comment type="caution">
    <text evidence="2">The sequence shown here is derived from an EMBL/GenBank/DDBJ whole genome shotgun (WGS) entry which is preliminary data.</text>
</comment>
<dbReference type="PATRIC" id="fig|1177179.3.peg.1072"/>
<dbReference type="Gene3D" id="3.40.50.150">
    <property type="entry name" value="Vaccinia Virus protein VP39"/>
    <property type="match status" value="1"/>
</dbReference>
<comment type="catalytic activity">
    <reaction evidence="1">
        <text>guanosine(1516) in 16S rRNA + S-adenosyl-L-methionine = N(2)-methylguanosine(1516) in 16S rRNA + S-adenosyl-L-homocysteine + H(+)</text>
        <dbReference type="Rhea" id="RHEA:43220"/>
        <dbReference type="Rhea" id="RHEA-COMP:10412"/>
        <dbReference type="Rhea" id="RHEA-COMP:10413"/>
        <dbReference type="ChEBI" id="CHEBI:15378"/>
        <dbReference type="ChEBI" id="CHEBI:57856"/>
        <dbReference type="ChEBI" id="CHEBI:59789"/>
        <dbReference type="ChEBI" id="CHEBI:74269"/>
        <dbReference type="ChEBI" id="CHEBI:74481"/>
        <dbReference type="EC" id="2.1.1.242"/>
    </reaction>
</comment>
<proteinExistence type="inferred from homology"/>
<feature type="binding site" evidence="1">
    <location>
        <position position="161"/>
    </location>
    <ligand>
        <name>S-adenosyl-L-methionine</name>
        <dbReference type="ChEBI" id="CHEBI:59789"/>
    </ligand>
</feature>
<reference evidence="2 3" key="1">
    <citation type="journal article" date="2012" name="J. Bacteriol.">
        <title>Genome Sequence of the Alkane-Degrading Bacterium Alcanivorax hongdengensis Type Strain A-11-3.</title>
        <authorList>
            <person name="Lai Q."/>
            <person name="Shao Z."/>
        </authorList>
    </citation>
    <scope>NUCLEOTIDE SEQUENCE [LARGE SCALE GENOMIC DNA]</scope>
    <source>
        <strain evidence="2 3">A-11-3</strain>
    </source>
</reference>
<dbReference type="STRING" id="1177179.A11A3_05339"/>